<name>A0A2P1P8P8_9RICK</name>
<organism evidence="10 11">
    <name type="scientific">Candidatus Phycorickettsia trachydisci</name>
    <dbReference type="NCBI Taxonomy" id="2115978"/>
    <lineage>
        <taxon>Bacteria</taxon>
        <taxon>Pseudomonadati</taxon>
        <taxon>Pseudomonadota</taxon>
        <taxon>Alphaproteobacteria</taxon>
        <taxon>Rickettsiales</taxon>
        <taxon>Rickettsiaceae</taxon>
        <taxon>Candidatus Phycorickettsia</taxon>
    </lineage>
</organism>
<dbReference type="KEGG" id="ptc:phytr_7100"/>
<dbReference type="InterPro" id="IPR020610">
    <property type="entry name" value="Thiolase_AS"/>
</dbReference>
<comment type="similarity">
    <text evidence="1 7">Belongs to the thiolase-like superfamily. Thiolase family.</text>
</comment>
<evidence type="ECO:0000256" key="1">
    <source>
        <dbReference type="ARBA" id="ARBA00010982"/>
    </source>
</evidence>
<keyword evidence="4 7" id="KW-0012">Acyltransferase</keyword>
<proteinExistence type="inferred from homology"/>
<sequence length="397" mass="41832">MAFYMKEVYILGAKRSAIGNLLGSLSSLSAVELGSLVASDLVSQFPYPIDEVIIGQVLTSSLGQNPARQITIKALKDSKRHPFEIPAYTINKVCGSGLKSVALGATSILHGDGQLILAGGVESMSNAPHTAMLRKGTKMGNVNFVDTMSYDGLTDVFSGKAMGITAENIANKFNITREQQDRFAYESQVKAAAAAKNGRFKDEITPINLTVKKQTVIVDQDEFIRPDTTLESLAKLRPAFIENGTVTAGNSSGINDGAAFVLLGSDDFVKSNNLKPLVRVVSFASAGVDPDIMGTGPIPATRLALKKAGWSVNDLDVIESNEAFAAQSLCVLQELGLDPAKVNINGGAIALGHPIGASGTRVLVTLIHELKRQGKKRGLATLCIGGGMGIAMCIEAV</sequence>
<dbReference type="InterPro" id="IPR020617">
    <property type="entry name" value="Thiolase_C"/>
</dbReference>
<dbReference type="InterPro" id="IPR020613">
    <property type="entry name" value="Thiolase_CS"/>
</dbReference>
<protein>
    <submittedName>
        <fullName evidence="10">Acetyl-CoA acetyltransferase</fullName>
    </submittedName>
</protein>
<dbReference type="Proteomes" id="UP000241762">
    <property type="component" value="Chromosome"/>
</dbReference>
<accession>A0A2P1P8P8</accession>
<evidence type="ECO:0000256" key="4">
    <source>
        <dbReference type="ARBA" id="ARBA00023315"/>
    </source>
</evidence>
<reference evidence="10 11" key="1">
    <citation type="submission" date="2018-03" db="EMBL/GenBank/DDBJ databases">
        <title>A gene transfer event suggests a long-term partnership between eustigmatophyte algae and a novel lineage of endosymbiotic bacteria.</title>
        <authorList>
            <person name="Yurchenko T."/>
            <person name="Sevcikova T."/>
            <person name="Pribyl P."/>
            <person name="El Karkouri K."/>
            <person name="Klimes V."/>
            <person name="Amaral R."/>
            <person name="Zbrankova V."/>
            <person name="Kim E."/>
            <person name="Raoult D."/>
            <person name="Santos L.M.A."/>
            <person name="Elias M."/>
        </authorList>
    </citation>
    <scope>NUCLEOTIDE SEQUENCE [LARGE SCALE GENOMIC DNA]</scope>
    <source>
        <strain evidence="10">CCALA 838</strain>
    </source>
</reference>
<dbReference type="PROSITE" id="PS00098">
    <property type="entry name" value="THIOLASE_1"/>
    <property type="match status" value="1"/>
</dbReference>
<dbReference type="AlphaFoldDB" id="A0A2P1P8P8"/>
<evidence type="ECO:0000256" key="7">
    <source>
        <dbReference type="RuleBase" id="RU003557"/>
    </source>
</evidence>
<evidence type="ECO:0000259" key="9">
    <source>
        <dbReference type="Pfam" id="PF02803"/>
    </source>
</evidence>
<dbReference type="PROSITE" id="PS00737">
    <property type="entry name" value="THIOLASE_2"/>
    <property type="match status" value="1"/>
</dbReference>
<dbReference type="InterPro" id="IPR020616">
    <property type="entry name" value="Thiolase_N"/>
</dbReference>
<dbReference type="Pfam" id="PF00108">
    <property type="entry name" value="Thiolase_N"/>
    <property type="match status" value="1"/>
</dbReference>
<keyword evidence="2 7" id="KW-0808">Transferase</keyword>
<feature type="domain" description="Thiolase N-terminal" evidence="8">
    <location>
        <begin position="8"/>
        <end position="265"/>
    </location>
</feature>
<dbReference type="InterPro" id="IPR016039">
    <property type="entry name" value="Thiolase-like"/>
</dbReference>
<dbReference type="NCBIfam" id="TIGR01930">
    <property type="entry name" value="AcCoA-C-Actrans"/>
    <property type="match status" value="1"/>
</dbReference>
<keyword evidence="11" id="KW-1185">Reference proteome</keyword>
<evidence type="ECO:0000313" key="10">
    <source>
        <dbReference type="EMBL" id="AVP87650.1"/>
    </source>
</evidence>
<evidence type="ECO:0000259" key="8">
    <source>
        <dbReference type="Pfam" id="PF00108"/>
    </source>
</evidence>
<dbReference type="Gene3D" id="3.40.47.10">
    <property type="match status" value="1"/>
</dbReference>
<dbReference type="CDD" id="cd00751">
    <property type="entry name" value="thiolase"/>
    <property type="match status" value="1"/>
</dbReference>
<dbReference type="InterPro" id="IPR020615">
    <property type="entry name" value="Thiolase_acyl_enz_int_AS"/>
</dbReference>
<keyword evidence="3" id="KW-0583">PHB biosynthesis</keyword>
<dbReference type="PANTHER" id="PTHR18919:SF107">
    <property type="entry name" value="ACETYL-COA ACETYLTRANSFERASE, CYTOSOLIC"/>
    <property type="match status" value="1"/>
</dbReference>
<gene>
    <name evidence="10" type="ORF">phytr_7100</name>
</gene>
<feature type="active site" description="Acyl-thioester intermediate" evidence="6">
    <location>
        <position position="94"/>
    </location>
</feature>
<evidence type="ECO:0000256" key="5">
    <source>
        <dbReference type="ARBA" id="ARBA00037924"/>
    </source>
</evidence>
<dbReference type="GO" id="GO:0003988">
    <property type="term" value="F:acetyl-CoA C-acyltransferase activity"/>
    <property type="evidence" value="ECO:0007669"/>
    <property type="project" value="UniProtKB-ARBA"/>
</dbReference>
<dbReference type="InterPro" id="IPR002155">
    <property type="entry name" value="Thiolase"/>
</dbReference>
<dbReference type="FunFam" id="3.40.47.10:FF:000010">
    <property type="entry name" value="Acetyl-CoA acetyltransferase (Thiolase)"/>
    <property type="match status" value="1"/>
</dbReference>
<dbReference type="EMBL" id="CP027845">
    <property type="protein sequence ID" value="AVP87650.1"/>
    <property type="molecule type" value="Genomic_DNA"/>
</dbReference>
<evidence type="ECO:0000256" key="3">
    <source>
        <dbReference type="ARBA" id="ARBA00022752"/>
    </source>
</evidence>
<feature type="active site" description="Proton acceptor" evidence="6">
    <location>
        <position position="383"/>
    </location>
</feature>
<dbReference type="Pfam" id="PF02803">
    <property type="entry name" value="Thiolase_C"/>
    <property type="match status" value="1"/>
</dbReference>
<dbReference type="PIRSF" id="PIRSF000429">
    <property type="entry name" value="Ac-CoA_Ac_transf"/>
    <property type="match status" value="1"/>
</dbReference>
<evidence type="ECO:0000256" key="6">
    <source>
        <dbReference type="PIRSR" id="PIRSR000429-1"/>
    </source>
</evidence>
<evidence type="ECO:0000313" key="11">
    <source>
        <dbReference type="Proteomes" id="UP000241762"/>
    </source>
</evidence>
<feature type="domain" description="Thiolase C-terminal" evidence="9">
    <location>
        <begin position="274"/>
        <end position="395"/>
    </location>
</feature>
<dbReference type="SUPFAM" id="SSF53901">
    <property type="entry name" value="Thiolase-like"/>
    <property type="match status" value="2"/>
</dbReference>
<comment type="pathway">
    <text evidence="5">Metabolic intermediate biosynthesis; (R)-mevalonate biosynthesis; (R)-mevalonate from acetyl-CoA: step 1/3.</text>
</comment>
<dbReference type="GO" id="GO:0042619">
    <property type="term" value="P:poly-hydroxybutyrate biosynthetic process"/>
    <property type="evidence" value="ECO:0007669"/>
    <property type="project" value="UniProtKB-KW"/>
</dbReference>
<feature type="active site" description="Proton acceptor" evidence="6">
    <location>
        <position position="353"/>
    </location>
</feature>
<dbReference type="PANTHER" id="PTHR18919">
    <property type="entry name" value="ACETYL-COA C-ACYLTRANSFERASE"/>
    <property type="match status" value="1"/>
</dbReference>
<dbReference type="PROSITE" id="PS00099">
    <property type="entry name" value="THIOLASE_3"/>
    <property type="match status" value="1"/>
</dbReference>
<evidence type="ECO:0000256" key="2">
    <source>
        <dbReference type="ARBA" id="ARBA00022679"/>
    </source>
</evidence>
<dbReference type="GO" id="GO:0044281">
    <property type="term" value="P:small molecule metabolic process"/>
    <property type="evidence" value="ECO:0007669"/>
    <property type="project" value="UniProtKB-ARBA"/>
</dbReference>